<feature type="transmembrane region" description="Helical" evidence="5">
    <location>
        <begin position="614"/>
        <end position="633"/>
    </location>
</feature>
<proteinExistence type="predicted"/>
<evidence type="ECO:0000256" key="2">
    <source>
        <dbReference type="ARBA" id="ARBA00022692"/>
    </source>
</evidence>
<feature type="domain" description="ABC-2 type transporter transmembrane" evidence="6">
    <location>
        <begin position="522"/>
        <end position="745"/>
    </location>
</feature>
<name>A0ABT7CBQ0_9MICO</name>
<gene>
    <name evidence="7" type="ORF">C7K25_14850</name>
</gene>
<evidence type="ECO:0000256" key="3">
    <source>
        <dbReference type="ARBA" id="ARBA00022989"/>
    </source>
</evidence>
<evidence type="ECO:0000313" key="8">
    <source>
        <dbReference type="Proteomes" id="UP001170379"/>
    </source>
</evidence>
<evidence type="ECO:0000256" key="5">
    <source>
        <dbReference type="SAM" id="Phobius"/>
    </source>
</evidence>
<dbReference type="Proteomes" id="UP001170379">
    <property type="component" value="Unassembled WGS sequence"/>
</dbReference>
<dbReference type="PANTHER" id="PTHR43077">
    <property type="entry name" value="TRANSPORT PERMEASE YVFS-RELATED"/>
    <property type="match status" value="1"/>
</dbReference>
<keyword evidence="8" id="KW-1185">Reference proteome</keyword>
<feature type="transmembrane region" description="Helical" evidence="5">
    <location>
        <begin position="21"/>
        <end position="43"/>
    </location>
</feature>
<organism evidence="7 8">
    <name type="scientific">Gulosibacter molinativorax</name>
    <dbReference type="NCBI Taxonomy" id="256821"/>
    <lineage>
        <taxon>Bacteria</taxon>
        <taxon>Bacillati</taxon>
        <taxon>Actinomycetota</taxon>
        <taxon>Actinomycetes</taxon>
        <taxon>Micrococcales</taxon>
        <taxon>Microbacteriaceae</taxon>
        <taxon>Gulosibacter</taxon>
    </lineage>
</organism>
<reference evidence="7" key="2">
    <citation type="journal article" date="2022" name="Sci. Rep.">
        <title>In silico prediction of the enzymes involved in the degradation of the herbicide molinate by Gulosibacter molinativorax ON4T.</title>
        <authorList>
            <person name="Lopes A.R."/>
            <person name="Bunin E."/>
            <person name="Viana A.T."/>
            <person name="Froufe H."/>
            <person name="Munoz-Merida A."/>
            <person name="Pinho D."/>
            <person name="Figueiredo J."/>
            <person name="Barroso C."/>
            <person name="Vaz-Moreira I."/>
            <person name="Bellanger X."/>
            <person name="Egas C."/>
            <person name="Nunes O.C."/>
        </authorList>
    </citation>
    <scope>NUCLEOTIDE SEQUENCE</scope>
    <source>
        <strain evidence="7">ON4</strain>
    </source>
</reference>
<feature type="transmembrane region" description="Helical" evidence="5">
    <location>
        <begin position="726"/>
        <end position="749"/>
    </location>
</feature>
<comment type="caution">
    <text evidence="7">The sequence shown here is derived from an EMBL/GenBank/DDBJ whole genome shotgun (WGS) entry which is preliminary data.</text>
</comment>
<keyword evidence="2 5" id="KW-0812">Transmembrane</keyword>
<dbReference type="Pfam" id="PF12698">
    <property type="entry name" value="ABC2_membrane_3"/>
    <property type="match status" value="1"/>
</dbReference>
<sequence length="758" mass="76994">MSASTRPGQHAASFKGSRIRNLLVAIAVPLVLVAVYFAALGGANDRAGAIPALIVNNDEMATQANNDGTETQVVAGRLLVSWFTNPENVDQFDWQLASQETADAALKSGDAYVVLTLPSDFSASIVSLSGGDPRSARVEIATSQSKDWVTGAVAQDVFDGLTAQFGQTVTNMVAVGLADGLNESADGLQQAADGATELADGIGQVDDGFATFLDGSEQLADGTGQAHDGAIEFSDGVGTFRDGLGTYTDGVGTYVDGVGSYVDGVSQYTDGVGEYVGGVDQFAGGVQDLASGVSQLSDGTEGLQDAADELRGVADQFDEYAPQIEDAVSQLEQLAPLLGGISSVDPSELTTYCDDLEAVDPASAQACRDAVDQVVDAIDTSGIDLGSVEGDLSDAIDQLGGISSAGDGLGQLADGITQYTDGVSQLNDGASQLSDAADDIISGGEQLTGASDDLSTGGEQLVSGGEDLVTGGSSLDDGASQLGDGASALADGLAEIVDGQTQLNEGGATLGDGIGELEDGARTMAKALQDGADQAKSAIGDPEAFAQVVSEPVVSETVNQHDPTYGGVLGAIGLAVGIWLAALITALRRRIVSEDALTSSASNATIFLSASRRLVVPVGIVAAVLSLVPHLFLGAPWSGFLGTLGFALLATLSFSAVHLLLATVSSRRSAAVWSVALLLLQLMFVRGFFPLEFAAPWVQPLSGFMPISQVVMGLQAIYAGGSAGTVFGAAAGLALIGLFALALALVAIVRRRRAVVVV</sequence>
<evidence type="ECO:0000256" key="1">
    <source>
        <dbReference type="ARBA" id="ARBA00004141"/>
    </source>
</evidence>
<dbReference type="Gene3D" id="3.40.1710.10">
    <property type="entry name" value="abc type-2 transporter like domain"/>
    <property type="match status" value="1"/>
</dbReference>
<keyword evidence="4 5" id="KW-0472">Membrane</keyword>
<dbReference type="InterPro" id="IPR013525">
    <property type="entry name" value="ABC2_TM"/>
</dbReference>
<evidence type="ECO:0000256" key="4">
    <source>
        <dbReference type="ARBA" id="ARBA00023136"/>
    </source>
</evidence>
<evidence type="ECO:0000259" key="6">
    <source>
        <dbReference type="Pfam" id="PF12698"/>
    </source>
</evidence>
<dbReference type="NCBIfam" id="TIGR03057">
    <property type="entry name" value="xxxLxxG_by_4"/>
    <property type="match status" value="3"/>
</dbReference>
<accession>A0ABT7CBQ0</accession>
<dbReference type="InterPro" id="IPR051328">
    <property type="entry name" value="T7SS_ABC-Transporter"/>
</dbReference>
<feature type="transmembrane region" description="Helical" evidence="5">
    <location>
        <begin position="639"/>
        <end position="661"/>
    </location>
</feature>
<keyword evidence="3 5" id="KW-1133">Transmembrane helix</keyword>
<dbReference type="EMBL" id="PXVD01000033">
    <property type="protein sequence ID" value="MDJ1372621.1"/>
    <property type="molecule type" value="Genomic_DNA"/>
</dbReference>
<dbReference type="InterPro" id="IPR023908">
    <property type="entry name" value="xxxLxxG_rpt"/>
</dbReference>
<dbReference type="SUPFAM" id="SSF58104">
    <property type="entry name" value="Methyl-accepting chemotaxis protein (MCP) signaling domain"/>
    <property type="match status" value="1"/>
</dbReference>
<protein>
    <submittedName>
        <fullName evidence="7">YhgE/Pip domain-containing protein</fullName>
    </submittedName>
</protein>
<evidence type="ECO:0000313" key="7">
    <source>
        <dbReference type="EMBL" id="MDJ1372621.1"/>
    </source>
</evidence>
<dbReference type="RefSeq" id="WP_026937749.1">
    <property type="nucleotide sequence ID" value="NZ_CP028426.1"/>
</dbReference>
<dbReference type="PANTHER" id="PTHR43077:SF5">
    <property type="entry name" value="PHAGE INFECTION PROTEIN"/>
    <property type="match status" value="1"/>
</dbReference>
<reference evidence="7" key="1">
    <citation type="submission" date="2018-03" db="EMBL/GenBank/DDBJ databases">
        <authorList>
            <person name="Nunes O.C."/>
            <person name="Lopes A.R."/>
            <person name="Froufe H."/>
            <person name="Munoz-Merida A."/>
            <person name="Barroso C."/>
            <person name="Egas C."/>
        </authorList>
    </citation>
    <scope>NUCLEOTIDE SEQUENCE</scope>
    <source>
        <strain evidence="7">ON4</strain>
    </source>
</reference>
<feature type="transmembrane region" description="Helical" evidence="5">
    <location>
        <begin position="565"/>
        <end position="587"/>
    </location>
</feature>
<comment type="subcellular location">
    <subcellularLocation>
        <location evidence="1">Membrane</location>
        <topology evidence="1">Multi-pass membrane protein</topology>
    </subcellularLocation>
</comment>
<feature type="transmembrane region" description="Helical" evidence="5">
    <location>
        <begin position="670"/>
        <end position="689"/>
    </location>
</feature>